<dbReference type="PROSITE" id="PS51257">
    <property type="entry name" value="PROKAR_LIPOPROTEIN"/>
    <property type="match status" value="1"/>
</dbReference>
<feature type="chain" id="PRO_5016431123" evidence="1">
    <location>
        <begin position="26"/>
        <end position="132"/>
    </location>
</feature>
<feature type="signal peptide" evidence="1">
    <location>
        <begin position="1"/>
        <end position="25"/>
    </location>
</feature>
<dbReference type="OrthoDB" id="3298245at2"/>
<dbReference type="AlphaFoldDB" id="A0A316FF34"/>
<protein>
    <submittedName>
        <fullName evidence="2">Tyrosinase co-factor MelC1</fullName>
    </submittedName>
</protein>
<evidence type="ECO:0000256" key="1">
    <source>
        <dbReference type="SAM" id="SignalP"/>
    </source>
</evidence>
<organism evidence="2 3">
    <name type="scientific">Actinoplanes xinjiangensis</name>
    <dbReference type="NCBI Taxonomy" id="512350"/>
    <lineage>
        <taxon>Bacteria</taxon>
        <taxon>Bacillati</taxon>
        <taxon>Actinomycetota</taxon>
        <taxon>Actinomycetes</taxon>
        <taxon>Micromonosporales</taxon>
        <taxon>Micromonosporaceae</taxon>
        <taxon>Actinoplanes</taxon>
    </lineage>
</organism>
<keyword evidence="3" id="KW-1185">Reference proteome</keyword>
<dbReference type="EMBL" id="QGGR01000007">
    <property type="protein sequence ID" value="PWK47498.1"/>
    <property type="molecule type" value="Genomic_DNA"/>
</dbReference>
<evidence type="ECO:0000313" key="2">
    <source>
        <dbReference type="EMBL" id="PWK47498.1"/>
    </source>
</evidence>
<dbReference type="InterPro" id="IPR023199">
    <property type="entry name" value="GriE/MELC1_sf"/>
</dbReference>
<dbReference type="RefSeq" id="WP_109593614.1">
    <property type="nucleotide sequence ID" value="NZ_BONA01000045.1"/>
</dbReference>
<comment type="caution">
    <text evidence="2">The sequence shown here is derived from an EMBL/GenBank/DDBJ whole genome shotgun (WGS) entry which is preliminary data.</text>
</comment>
<gene>
    <name evidence="2" type="ORF">BC793_107108</name>
</gene>
<sequence length="132" mass="13929">MRVIVTLAAAATTACLMSTAVPAGAATHPAARADVTTAGSHRTGAFVTHYRGHHIMGWGRDDRACAYIDGVQLVLYPLGTDRYLSALQAFKEERGVRAITEASVRVLGDFDIVPPADPVPHCPEFVTAAGGR</sequence>
<proteinExistence type="predicted"/>
<dbReference type="Gene3D" id="3.30.1880.10">
    <property type="entry name" value="protein ne1242 domain like"/>
    <property type="match status" value="1"/>
</dbReference>
<accession>A0A316FF34</accession>
<dbReference type="Proteomes" id="UP000245697">
    <property type="component" value="Unassembled WGS sequence"/>
</dbReference>
<keyword evidence="1" id="KW-0732">Signal</keyword>
<evidence type="ECO:0000313" key="3">
    <source>
        <dbReference type="Proteomes" id="UP000245697"/>
    </source>
</evidence>
<reference evidence="2 3" key="1">
    <citation type="submission" date="2018-05" db="EMBL/GenBank/DDBJ databases">
        <title>Genomic Encyclopedia of Archaeal and Bacterial Type Strains, Phase II (KMG-II): from individual species to whole genera.</title>
        <authorList>
            <person name="Goeker M."/>
        </authorList>
    </citation>
    <scope>NUCLEOTIDE SEQUENCE [LARGE SCALE GENOMIC DNA]</scope>
    <source>
        <strain evidence="2 3">DSM 45184</strain>
    </source>
</reference>
<name>A0A316FF34_9ACTN</name>